<feature type="compositionally biased region" description="Low complexity" evidence="1">
    <location>
        <begin position="42"/>
        <end position="52"/>
    </location>
</feature>
<feature type="region of interest" description="Disordered" evidence="1">
    <location>
        <begin position="30"/>
        <end position="65"/>
    </location>
</feature>
<comment type="caution">
    <text evidence="2">The sequence shown here is derived from an EMBL/GenBank/DDBJ whole genome shotgun (WGS) entry which is preliminary data.</text>
</comment>
<dbReference type="RefSeq" id="WP_285666926.1">
    <property type="nucleotide sequence ID" value="NZ_BSTX01000006.1"/>
</dbReference>
<keyword evidence="3" id="KW-1185">Reference proteome</keyword>
<evidence type="ECO:0000313" key="3">
    <source>
        <dbReference type="Proteomes" id="UP001165079"/>
    </source>
</evidence>
<evidence type="ECO:0000313" key="2">
    <source>
        <dbReference type="EMBL" id="GLZ81452.1"/>
    </source>
</evidence>
<dbReference type="Proteomes" id="UP001165079">
    <property type="component" value="Unassembled WGS sequence"/>
</dbReference>
<protein>
    <submittedName>
        <fullName evidence="2">Uncharacterized protein</fullName>
    </submittedName>
</protein>
<name>A0A9W6STB4_9ACTN</name>
<accession>A0A9W6STB4</accession>
<organism evidence="2 3">
    <name type="scientific">Actinorhabdospora filicis</name>
    <dbReference type="NCBI Taxonomy" id="1785913"/>
    <lineage>
        <taxon>Bacteria</taxon>
        <taxon>Bacillati</taxon>
        <taxon>Actinomycetota</taxon>
        <taxon>Actinomycetes</taxon>
        <taxon>Micromonosporales</taxon>
        <taxon>Micromonosporaceae</taxon>
        <taxon>Actinorhabdospora</taxon>
    </lineage>
</organism>
<sequence length="271" mass="26959">MTAIVVVSVLAWTALAAGGTYLLAGAGGGGPGGGTASPGPQPTSTVSVSPSGNGDGGGTLSHPPGGVAASVVDAATGAGECPLLVELTGVIAADPGTAVRYTWRTHDSRSTGEQSVTTGADGQARVRGRFDFPGTSWQGTVALTVLGAGVQSAPRELALTCAPVITAERDGPVADARVDCSSGIVTDQAYVQFAVRANAGPVTVHYALVEDGAITEGDVEITAPAGGEEYVVYIGPMAPVHEGGRREVTLVAPYPQSTVSLTVDYRVICGG</sequence>
<gene>
    <name evidence="2" type="ORF">Afil01_62590</name>
</gene>
<evidence type="ECO:0000256" key="1">
    <source>
        <dbReference type="SAM" id="MobiDB-lite"/>
    </source>
</evidence>
<dbReference type="EMBL" id="BSTX01000006">
    <property type="protein sequence ID" value="GLZ81452.1"/>
    <property type="molecule type" value="Genomic_DNA"/>
</dbReference>
<dbReference type="AlphaFoldDB" id="A0A9W6STB4"/>
<proteinExistence type="predicted"/>
<reference evidence="2" key="1">
    <citation type="submission" date="2023-03" db="EMBL/GenBank/DDBJ databases">
        <title>Actinorhabdospora filicis NBRC 111898.</title>
        <authorList>
            <person name="Ichikawa N."/>
            <person name="Sato H."/>
            <person name="Tonouchi N."/>
        </authorList>
    </citation>
    <scope>NUCLEOTIDE SEQUENCE</scope>
    <source>
        <strain evidence="2">NBRC 111898</strain>
    </source>
</reference>